<evidence type="ECO:0000313" key="1">
    <source>
        <dbReference type="EMBL" id="CAD6498673.1"/>
    </source>
</evidence>
<proteinExistence type="predicted"/>
<protein>
    <submittedName>
        <fullName evidence="1">BgTH12-04334</fullName>
    </submittedName>
</protein>
<gene>
    <name evidence="1" type="ORF">BGTH12_LOCUS31</name>
</gene>
<accession>A0A9W4CUD3</accession>
<comment type="caution">
    <text evidence="1">The sequence shown here is derived from an EMBL/GenBank/DDBJ whole genome shotgun (WGS) entry which is preliminary data.</text>
</comment>
<dbReference type="Proteomes" id="UP000683417">
    <property type="component" value="Unassembled WGS sequence"/>
</dbReference>
<organism evidence="1 2">
    <name type="scientific">Blumeria graminis f. sp. triticale</name>
    <dbReference type="NCBI Taxonomy" id="1689686"/>
    <lineage>
        <taxon>Eukaryota</taxon>
        <taxon>Fungi</taxon>
        <taxon>Dikarya</taxon>
        <taxon>Ascomycota</taxon>
        <taxon>Pezizomycotina</taxon>
        <taxon>Leotiomycetes</taxon>
        <taxon>Erysiphales</taxon>
        <taxon>Erysiphaceae</taxon>
        <taxon>Blumeria</taxon>
    </lineage>
</organism>
<dbReference type="EMBL" id="CAJHIT010000001">
    <property type="protein sequence ID" value="CAD6498673.1"/>
    <property type="molecule type" value="Genomic_DNA"/>
</dbReference>
<reference evidence="1" key="1">
    <citation type="submission" date="2020-10" db="EMBL/GenBank/DDBJ databases">
        <authorList>
            <person name="Muller C M."/>
        </authorList>
    </citation>
    <scope>NUCLEOTIDE SEQUENCE</scope>
    <source>
        <strain evidence="1">THUN-12</strain>
    </source>
</reference>
<sequence>MRFTISMTEGSFFP</sequence>
<name>A0A9W4CUD3_BLUGR</name>
<evidence type="ECO:0000313" key="2">
    <source>
        <dbReference type="Proteomes" id="UP000683417"/>
    </source>
</evidence>